<dbReference type="Pfam" id="PF00106">
    <property type="entry name" value="adh_short"/>
    <property type="match status" value="2"/>
</dbReference>
<sequence>MPFENVLCNPEWWKSFFAKDRFSYDEIPDLSGKVCIVTGGTGGLGYATVVALAAHGAHVFLACRNRVKAEEAIERAQTDILQLQFDFPNATYPPQKGSEQPYEKSYSGVAGGPKLEFLELDLADMNKAHFAAKDFLSRGLPLHILVNSAGIMMEEHDMSADGYEHHFAINHLGHFVFTNALLNRMRESQPARIVIMSSMAHEIPPSDKPIDFPHLRTSPPVQNEVLLYAQSRVANVLYARALARRLRHDQIYVNVVHPGCTDLQVQKKIRASDSRCFKHFSKLWLRIAYPVRRGALTALFLATSAKVEEEGGGKGIRGRYFTPIAYQLTPNPVTDDVDLQERLWAYSEKAAQGNSKI</sequence>
<dbReference type="GO" id="GO:0016491">
    <property type="term" value="F:oxidoreductase activity"/>
    <property type="evidence" value="ECO:0007669"/>
    <property type="project" value="UniProtKB-KW"/>
</dbReference>
<dbReference type="InterPro" id="IPR002347">
    <property type="entry name" value="SDR_fam"/>
</dbReference>
<proteinExistence type="inferred from homology"/>
<evidence type="ECO:0000313" key="4">
    <source>
        <dbReference type="EMBL" id="KAF9337266.1"/>
    </source>
</evidence>
<comment type="caution">
    <text evidence="4">The sequence shown here is derived from an EMBL/GenBank/DDBJ whole genome shotgun (WGS) entry which is preliminary data.</text>
</comment>
<dbReference type="PANTHER" id="PTHR24320:SF282">
    <property type="entry name" value="WW DOMAIN-CONTAINING OXIDOREDUCTASE"/>
    <property type="match status" value="1"/>
</dbReference>
<dbReference type="EMBL" id="JAAAUY010000032">
    <property type="protein sequence ID" value="KAF9337266.1"/>
    <property type="molecule type" value="Genomic_DNA"/>
</dbReference>
<dbReference type="AlphaFoldDB" id="A0A9P5SS58"/>
<accession>A0A9P5SS58</accession>
<dbReference type="InterPro" id="IPR036291">
    <property type="entry name" value="NAD(P)-bd_dom_sf"/>
</dbReference>
<evidence type="ECO:0000256" key="1">
    <source>
        <dbReference type="ARBA" id="ARBA00006484"/>
    </source>
</evidence>
<keyword evidence="3" id="KW-0560">Oxidoreductase</keyword>
<dbReference type="PRINTS" id="PR00081">
    <property type="entry name" value="GDHRDH"/>
</dbReference>
<name>A0A9P5SS58_9FUNG</name>
<reference evidence="4" key="1">
    <citation type="journal article" date="2020" name="Fungal Divers.">
        <title>Resolving the Mortierellaceae phylogeny through synthesis of multi-gene phylogenetics and phylogenomics.</title>
        <authorList>
            <person name="Vandepol N."/>
            <person name="Liber J."/>
            <person name="Desiro A."/>
            <person name="Na H."/>
            <person name="Kennedy M."/>
            <person name="Barry K."/>
            <person name="Grigoriev I.V."/>
            <person name="Miller A.N."/>
            <person name="O'Donnell K."/>
            <person name="Stajich J.E."/>
            <person name="Bonito G."/>
        </authorList>
    </citation>
    <scope>NUCLEOTIDE SEQUENCE</scope>
    <source>
        <strain evidence="4">NVP1</strain>
    </source>
</reference>
<evidence type="ECO:0008006" key="6">
    <source>
        <dbReference type="Google" id="ProtNLM"/>
    </source>
</evidence>
<keyword evidence="2" id="KW-0521">NADP</keyword>
<dbReference type="Proteomes" id="UP000696485">
    <property type="component" value="Unassembled WGS sequence"/>
</dbReference>
<evidence type="ECO:0000256" key="3">
    <source>
        <dbReference type="ARBA" id="ARBA00023002"/>
    </source>
</evidence>
<evidence type="ECO:0000256" key="2">
    <source>
        <dbReference type="ARBA" id="ARBA00022857"/>
    </source>
</evidence>
<evidence type="ECO:0000313" key="5">
    <source>
        <dbReference type="Proteomes" id="UP000696485"/>
    </source>
</evidence>
<dbReference type="PANTHER" id="PTHR24320">
    <property type="entry name" value="RETINOL DEHYDROGENASE"/>
    <property type="match status" value="1"/>
</dbReference>
<keyword evidence="5" id="KW-1185">Reference proteome</keyword>
<dbReference type="SUPFAM" id="SSF51735">
    <property type="entry name" value="NAD(P)-binding Rossmann-fold domains"/>
    <property type="match status" value="1"/>
</dbReference>
<protein>
    <recommendedName>
        <fullName evidence="6">NAD(P)-binding protein</fullName>
    </recommendedName>
</protein>
<gene>
    <name evidence="4" type="ORF">BG006_005666</name>
</gene>
<comment type="similarity">
    <text evidence="1">Belongs to the short-chain dehydrogenases/reductases (SDR) family.</text>
</comment>
<organism evidence="4 5">
    <name type="scientific">Podila minutissima</name>
    <dbReference type="NCBI Taxonomy" id="64525"/>
    <lineage>
        <taxon>Eukaryota</taxon>
        <taxon>Fungi</taxon>
        <taxon>Fungi incertae sedis</taxon>
        <taxon>Mucoromycota</taxon>
        <taxon>Mortierellomycotina</taxon>
        <taxon>Mortierellomycetes</taxon>
        <taxon>Mortierellales</taxon>
        <taxon>Mortierellaceae</taxon>
        <taxon>Podila</taxon>
    </lineage>
</organism>
<dbReference type="Gene3D" id="3.40.50.720">
    <property type="entry name" value="NAD(P)-binding Rossmann-like Domain"/>
    <property type="match status" value="1"/>
</dbReference>